<evidence type="ECO:0000256" key="8">
    <source>
        <dbReference type="SAM" id="Phobius"/>
    </source>
</evidence>
<dbReference type="SUPFAM" id="SSF48452">
    <property type="entry name" value="TPR-like"/>
    <property type="match status" value="3"/>
</dbReference>
<dbReference type="Pfam" id="PF00069">
    <property type="entry name" value="Pkinase"/>
    <property type="match status" value="1"/>
</dbReference>
<feature type="transmembrane region" description="Helical" evidence="8">
    <location>
        <begin position="414"/>
        <end position="436"/>
    </location>
</feature>
<dbReference type="EMBL" id="LR593886">
    <property type="protein sequence ID" value="VTR92462.1"/>
    <property type="molecule type" value="Genomic_DNA"/>
</dbReference>
<sequence length="1041" mass="114253">MSDKHADSQATFHLIRNAFRAAYAAPAADRSAILDRECAGSADAREQAEALLRSFDEAGDFLGGRADDPRRSPPPLPVPAAGGAVLSDRYVLVRSLGEGGMGEVWLAEQMHPVRRAVAVKLLRLGCAAPQAVGRFEVERQALAWMDHPNIAKVLDGGTADDGRPYLVMELISGEPLVGYCDRHRLGLTQRLDVFRQVCAAVQHAHQKGIIHRDLKPSNILVEEVDGQPIPKVIDFGLAKVFAPDRRIGATTALGIGSVLGTPQYMAPEQLDAAPTAIDTRADVYALGCVLYELLTGTPPLTDEWLAAANLEQVLAEIRMGEPPRPSDRVANSSSLPSFDHDRPTSPRDLARRLRSDLDRIVLKALAKEPARRYETASALGDDVGRHLRGEPVSAVPPTRGYRFRKFVRRNRGQTVAAAIVAVSLLAGTIGTAIGMIRADNRRIDAERSATKARDATAAEAEARLDADRQRIRVAAEADAAVAVNDLLLSDGVGRLGRWHEDGIDGNVRVNPNLTVREVLDRAALKVGTKYADRPRTEAAVRYTLGSVYHQLGHWEAAIPHLERAAELHRTHRPVLSVDQTDGLYLLGIAHDELCHADRAKTIFLELVAAERGYSPPRSLYLVRALQGLAELYLYEENFAEALALLREARPLAESGLGPNHFRTSLVDAALARLDARTGNPARAKALLLQVAERRAKTFGEDHPHTLGARYELAELAREFSDPKQALALYEQELGRQKAVLGADHPLTLKTMFGLASCHNLLGRTDLALATYRDVQRRWRKTAGPTARETLVTLSGLAACLHKSWDVDASTEASREVYAGLRVSLGPGHPQTALAAYNLANMYFDVGRFDQAIPLYRAAEGYLLPPRNRNTRQAIILITKLALCYERERMYEDGRDRLREYLSVVQLRPDVRGQERLSLLFSLAEALNRLRGYADVEAALRDCIRDYPPDAKSPVALVQSQLGVALLGQGKCAEAEPVLLAAYEDLDRLERGDRARGAFYRAQRMELGAQIVALYAARNQPSAVAEWRAKVPCELAPAPRPR</sequence>
<evidence type="ECO:0000259" key="9">
    <source>
        <dbReference type="PROSITE" id="PS50011"/>
    </source>
</evidence>
<keyword evidence="8" id="KW-0472">Membrane</keyword>
<dbReference type="PANTHER" id="PTHR43289:SF6">
    <property type="entry name" value="SERINE_THREONINE-PROTEIN KINASE NEKL-3"/>
    <property type="match status" value="1"/>
</dbReference>
<dbReference type="SMART" id="SM00220">
    <property type="entry name" value="S_TKc"/>
    <property type="match status" value="1"/>
</dbReference>
<dbReference type="InterPro" id="IPR011990">
    <property type="entry name" value="TPR-like_helical_dom_sf"/>
</dbReference>
<keyword evidence="10" id="KW-0723">Serine/threonine-protein kinase</keyword>
<evidence type="ECO:0000256" key="2">
    <source>
        <dbReference type="ARBA" id="ARBA00022741"/>
    </source>
</evidence>
<evidence type="ECO:0000256" key="1">
    <source>
        <dbReference type="ARBA" id="ARBA00022679"/>
    </source>
</evidence>
<keyword evidence="3 10" id="KW-0418">Kinase</keyword>
<dbReference type="Gene3D" id="3.30.200.20">
    <property type="entry name" value="Phosphorylase Kinase, domain 1"/>
    <property type="match status" value="1"/>
</dbReference>
<evidence type="ECO:0000256" key="5">
    <source>
        <dbReference type="PROSITE-ProRule" id="PRU00339"/>
    </source>
</evidence>
<reference evidence="10 11" key="1">
    <citation type="submission" date="2019-05" db="EMBL/GenBank/DDBJ databases">
        <authorList>
            <consortium name="Science for Life Laboratories"/>
        </authorList>
    </citation>
    <scope>NUCLEOTIDE SEQUENCE [LARGE SCALE GENOMIC DNA]</scope>
    <source>
        <strain evidence="10">Soil9</strain>
    </source>
</reference>
<organism evidence="10 11">
    <name type="scientific">Gemmata massiliana</name>
    <dbReference type="NCBI Taxonomy" id="1210884"/>
    <lineage>
        <taxon>Bacteria</taxon>
        <taxon>Pseudomonadati</taxon>
        <taxon>Planctomycetota</taxon>
        <taxon>Planctomycetia</taxon>
        <taxon>Gemmatales</taxon>
        <taxon>Gemmataceae</taxon>
        <taxon>Gemmata</taxon>
    </lineage>
</organism>
<dbReference type="Gene3D" id="1.10.510.10">
    <property type="entry name" value="Transferase(Phosphotransferase) domain 1"/>
    <property type="match status" value="1"/>
</dbReference>
<name>A0A6P2CZ80_9BACT</name>
<dbReference type="Proteomes" id="UP000464178">
    <property type="component" value="Chromosome"/>
</dbReference>
<accession>A0A6P2CZ80</accession>
<gene>
    <name evidence="10" type="ORF">SOIL9_52520</name>
</gene>
<dbReference type="CDD" id="cd14014">
    <property type="entry name" value="STKc_PknB_like"/>
    <property type="match status" value="1"/>
</dbReference>
<dbReference type="AlphaFoldDB" id="A0A6P2CZ80"/>
<dbReference type="InterPro" id="IPR017441">
    <property type="entry name" value="Protein_kinase_ATP_BS"/>
</dbReference>
<evidence type="ECO:0000256" key="6">
    <source>
        <dbReference type="PROSITE-ProRule" id="PRU10141"/>
    </source>
</evidence>
<evidence type="ECO:0000313" key="11">
    <source>
        <dbReference type="Proteomes" id="UP000464178"/>
    </source>
</evidence>
<dbReference type="PROSITE" id="PS00107">
    <property type="entry name" value="PROTEIN_KINASE_ATP"/>
    <property type="match status" value="1"/>
</dbReference>
<evidence type="ECO:0000256" key="4">
    <source>
        <dbReference type="ARBA" id="ARBA00022840"/>
    </source>
</evidence>
<dbReference type="SMART" id="SM00028">
    <property type="entry name" value="TPR"/>
    <property type="match status" value="5"/>
</dbReference>
<dbReference type="SUPFAM" id="SSF56112">
    <property type="entry name" value="Protein kinase-like (PK-like)"/>
    <property type="match status" value="1"/>
</dbReference>
<keyword evidence="11" id="KW-1185">Reference proteome</keyword>
<dbReference type="PROSITE" id="PS00108">
    <property type="entry name" value="PROTEIN_KINASE_ST"/>
    <property type="match status" value="1"/>
</dbReference>
<evidence type="ECO:0000256" key="3">
    <source>
        <dbReference type="ARBA" id="ARBA00022777"/>
    </source>
</evidence>
<keyword evidence="8" id="KW-0812">Transmembrane</keyword>
<keyword evidence="2 6" id="KW-0547">Nucleotide-binding</keyword>
<dbReference type="RefSeq" id="WP_162667321.1">
    <property type="nucleotide sequence ID" value="NZ_LR593886.1"/>
</dbReference>
<dbReference type="PROSITE" id="PS50005">
    <property type="entry name" value="TPR"/>
    <property type="match status" value="1"/>
</dbReference>
<protein>
    <recommendedName>
        <fullName evidence="9">Protein kinase domain-containing protein</fullName>
    </recommendedName>
</protein>
<keyword evidence="5" id="KW-0802">TPR repeat</keyword>
<dbReference type="GO" id="GO:0005524">
    <property type="term" value="F:ATP binding"/>
    <property type="evidence" value="ECO:0007669"/>
    <property type="project" value="UniProtKB-UniRule"/>
</dbReference>
<proteinExistence type="predicted"/>
<feature type="binding site" evidence="6">
    <location>
        <position position="120"/>
    </location>
    <ligand>
        <name>ATP</name>
        <dbReference type="ChEBI" id="CHEBI:30616"/>
    </ligand>
</feature>
<dbReference type="Pfam" id="PF13374">
    <property type="entry name" value="TPR_10"/>
    <property type="match status" value="1"/>
</dbReference>
<dbReference type="KEGG" id="gms:SOIL9_52520"/>
<feature type="repeat" description="TPR" evidence="5">
    <location>
        <begin position="538"/>
        <end position="571"/>
    </location>
</feature>
<evidence type="ECO:0000256" key="7">
    <source>
        <dbReference type="SAM" id="MobiDB-lite"/>
    </source>
</evidence>
<keyword evidence="4 6" id="KW-0067">ATP-binding</keyword>
<keyword evidence="8" id="KW-1133">Transmembrane helix</keyword>
<dbReference type="Pfam" id="PF13424">
    <property type="entry name" value="TPR_12"/>
    <property type="match status" value="2"/>
</dbReference>
<dbReference type="InterPro" id="IPR000719">
    <property type="entry name" value="Prot_kinase_dom"/>
</dbReference>
<feature type="domain" description="Protein kinase" evidence="9">
    <location>
        <begin position="90"/>
        <end position="389"/>
    </location>
</feature>
<dbReference type="PANTHER" id="PTHR43289">
    <property type="entry name" value="MITOGEN-ACTIVATED PROTEIN KINASE KINASE KINASE 20-RELATED"/>
    <property type="match status" value="1"/>
</dbReference>
<dbReference type="Pfam" id="PF13176">
    <property type="entry name" value="TPR_7"/>
    <property type="match status" value="1"/>
</dbReference>
<keyword evidence="1" id="KW-0808">Transferase</keyword>
<dbReference type="InterPro" id="IPR008271">
    <property type="entry name" value="Ser/Thr_kinase_AS"/>
</dbReference>
<dbReference type="GO" id="GO:0004674">
    <property type="term" value="F:protein serine/threonine kinase activity"/>
    <property type="evidence" value="ECO:0007669"/>
    <property type="project" value="UniProtKB-KW"/>
</dbReference>
<feature type="region of interest" description="Disordered" evidence="7">
    <location>
        <begin position="321"/>
        <end position="349"/>
    </location>
</feature>
<dbReference type="PROSITE" id="PS50011">
    <property type="entry name" value="PROTEIN_KINASE_DOM"/>
    <property type="match status" value="1"/>
</dbReference>
<dbReference type="InterPro" id="IPR011009">
    <property type="entry name" value="Kinase-like_dom_sf"/>
</dbReference>
<evidence type="ECO:0000313" key="10">
    <source>
        <dbReference type="EMBL" id="VTR92462.1"/>
    </source>
</evidence>
<dbReference type="Gene3D" id="1.25.40.10">
    <property type="entry name" value="Tetratricopeptide repeat domain"/>
    <property type="match status" value="3"/>
</dbReference>
<dbReference type="InterPro" id="IPR019734">
    <property type="entry name" value="TPR_rpt"/>
</dbReference>
<feature type="compositionally biased region" description="Basic and acidic residues" evidence="7">
    <location>
        <begin position="338"/>
        <end position="349"/>
    </location>
</feature>